<evidence type="ECO:0000256" key="5">
    <source>
        <dbReference type="ARBA" id="ARBA00057022"/>
    </source>
</evidence>
<dbReference type="PANTHER" id="PTHR47990">
    <property type="entry name" value="2-OXOGLUTARATE (2OG) AND FE(II)-DEPENDENT OXYGENASE SUPERFAMILY PROTEIN-RELATED"/>
    <property type="match status" value="1"/>
</dbReference>
<evidence type="ECO:0000256" key="1">
    <source>
        <dbReference type="ARBA" id="ARBA00008056"/>
    </source>
</evidence>
<dbReference type="GO" id="GO:0016491">
    <property type="term" value="F:oxidoreductase activity"/>
    <property type="evidence" value="ECO:0007669"/>
    <property type="project" value="UniProtKB-KW"/>
</dbReference>
<dbReference type="GO" id="GO:0046872">
    <property type="term" value="F:metal ion binding"/>
    <property type="evidence" value="ECO:0007669"/>
    <property type="project" value="UniProtKB-KW"/>
</dbReference>
<dbReference type="EnsemblPlants" id="Kaladp0030s0126.1.v1.1">
    <property type="protein sequence ID" value="Kaladp0030s0126.1.v1.1"/>
    <property type="gene ID" value="Kaladp0030s0126.v1.1"/>
</dbReference>
<name>A0A7N0TB26_KALFE</name>
<dbReference type="FunFam" id="2.60.120.330:FF:000022">
    <property type="entry name" value="Probable 2-oxoglutarate-dependent dioxygenase AOP1.2"/>
    <property type="match status" value="1"/>
</dbReference>
<evidence type="ECO:0000256" key="3">
    <source>
        <dbReference type="ARBA" id="ARBA00023002"/>
    </source>
</evidence>
<keyword evidence="9" id="KW-1185">Reference proteome</keyword>
<proteinExistence type="inferred from homology"/>
<dbReference type="PROSITE" id="PS51471">
    <property type="entry name" value="FE2OG_OXY"/>
    <property type="match status" value="1"/>
</dbReference>
<keyword evidence="2 6" id="KW-0479">Metal-binding</keyword>
<keyword evidence="4 6" id="KW-0408">Iron</keyword>
<dbReference type="InterPro" id="IPR027443">
    <property type="entry name" value="IPNS-like_sf"/>
</dbReference>
<evidence type="ECO:0000313" key="8">
    <source>
        <dbReference type="EnsemblPlants" id="Kaladp0030s0126.1.v1.1"/>
    </source>
</evidence>
<keyword evidence="3 6" id="KW-0560">Oxidoreductase</keyword>
<evidence type="ECO:0000259" key="7">
    <source>
        <dbReference type="PROSITE" id="PS51471"/>
    </source>
</evidence>
<dbReference type="AlphaFoldDB" id="A0A7N0TB26"/>
<dbReference type="InterPro" id="IPR050231">
    <property type="entry name" value="Iron_ascorbate_oxido_reductase"/>
</dbReference>
<evidence type="ECO:0000256" key="4">
    <source>
        <dbReference type="ARBA" id="ARBA00023004"/>
    </source>
</evidence>
<dbReference type="Pfam" id="PF03171">
    <property type="entry name" value="2OG-FeII_Oxy"/>
    <property type="match status" value="1"/>
</dbReference>
<dbReference type="SUPFAM" id="SSF51197">
    <property type="entry name" value="Clavaminate synthase-like"/>
    <property type="match status" value="1"/>
</dbReference>
<sequence length="314" mass="35003">MGSLAQSSLLPVIDLSQAGSKLGTASWAVACEQVRSALEEYGCFVAVYDRIAPQLMAEVYRALEDLFDLPVETKVQNVSKIPYHGYLGQKDYIPLHESLGIERSTVAESVRSFTGLMWPEGNDHFSETISSYAREVAELERLVVRMVCEGYGVGGYHESHEARVNYLMRVNRYRAPRENEVTAGLLPHTDKSFITVLNQNQVNGLEVKTKDGDWIEFQAFPSSFVVMVGDAALAWSNGRMHSARHRVTMTRDTPRYSVGIFSYHRGVVEVPEEMVDGDHPRRFNSFDHYGLLRFFTTPAGTASPCTATAYCGAG</sequence>
<dbReference type="Gene3D" id="2.60.120.330">
    <property type="entry name" value="B-lactam Antibiotic, Isopenicillin N Synthase, Chain"/>
    <property type="match status" value="1"/>
</dbReference>
<dbReference type="Proteomes" id="UP000594263">
    <property type="component" value="Unplaced"/>
</dbReference>
<dbReference type="Gramene" id="Kaladp0030s0126.1.v1.1">
    <property type="protein sequence ID" value="Kaladp0030s0126.1.v1.1"/>
    <property type="gene ID" value="Kaladp0030s0126.v1.1"/>
</dbReference>
<evidence type="ECO:0000256" key="6">
    <source>
        <dbReference type="RuleBase" id="RU003682"/>
    </source>
</evidence>
<comment type="similarity">
    <text evidence="1 6">Belongs to the iron/ascorbate-dependent oxidoreductase family.</text>
</comment>
<dbReference type="InterPro" id="IPR005123">
    <property type="entry name" value="Oxoglu/Fe-dep_dioxygenase_dom"/>
</dbReference>
<comment type="function">
    <text evidence="5">Probable 2-oxoglutarate-dependent dioxygenase that may be involved in glucosinolates biosynthesis. May play a role in the production of aliphatic glucosinolates.</text>
</comment>
<dbReference type="OMA" id="DETHPIQ"/>
<evidence type="ECO:0000256" key="2">
    <source>
        <dbReference type="ARBA" id="ARBA00022723"/>
    </source>
</evidence>
<reference evidence="8" key="1">
    <citation type="submission" date="2021-01" db="UniProtKB">
        <authorList>
            <consortium name="EnsemblPlants"/>
        </authorList>
    </citation>
    <scope>IDENTIFICATION</scope>
</reference>
<dbReference type="InterPro" id="IPR044861">
    <property type="entry name" value="IPNS-like_FE2OG_OXY"/>
</dbReference>
<dbReference type="Pfam" id="PF14226">
    <property type="entry name" value="DIOX_N"/>
    <property type="match status" value="1"/>
</dbReference>
<accession>A0A7N0TB26</accession>
<organism evidence="8 9">
    <name type="scientific">Kalanchoe fedtschenkoi</name>
    <name type="common">Lavender scallops</name>
    <name type="synonym">South American air plant</name>
    <dbReference type="NCBI Taxonomy" id="63787"/>
    <lineage>
        <taxon>Eukaryota</taxon>
        <taxon>Viridiplantae</taxon>
        <taxon>Streptophyta</taxon>
        <taxon>Embryophyta</taxon>
        <taxon>Tracheophyta</taxon>
        <taxon>Spermatophyta</taxon>
        <taxon>Magnoliopsida</taxon>
        <taxon>eudicotyledons</taxon>
        <taxon>Gunneridae</taxon>
        <taxon>Pentapetalae</taxon>
        <taxon>Saxifragales</taxon>
        <taxon>Crassulaceae</taxon>
        <taxon>Kalanchoe</taxon>
    </lineage>
</organism>
<evidence type="ECO:0000313" key="9">
    <source>
        <dbReference type="Proteomes" id="UP000594263"/>
    </source>
</evidence>
<dbReference type="InterPro" id="IPR026992">
    <property type="entry name" value="DIOX_N"/>
</dbReference>
<protein>
    <recommendedName>
        <fullName evidence="7">Fe2OG dioxygenase domain-containing protein</fullName>
    </recommendedName>
</protein>
<feature type="domain" description="Fe2OG dioxygenase" evidence="7">
    <location>
        <begin position="163"/>
        <end position="265"/>
    </location>
</feature>